<dbReference type="OrthoDB" id="9891337at2"/>
<dbReference type="EMBL" id="CP019948">
    <property type="protein sequence ID" value="ARN79816.1"/>
    <property type="molecule type" value="Genomic_DNA"/>
</dbReference>
<dbReference type="RefSeq" id="WP_085769864.1">
    <property type="nucleotide sequence ID" value="NZ_AP027149.1"/>
</dbReference>
<sequence>MRVIVPRQPDHAQVVERHRGAQPSRSAVVQVESAFNNFSRLARANWIFAVTEISKGLAIVTIGDMVIAEDLGEVVRIAATALPEMRGAARRPADG</sequence>
<dbReference type="KEGG" id="mbry:B1812_00625"/>
<accession>A0A1W6MQJ9</accession>
<protein>
    <submittedName>
        <fullName evidence="1">Uncharacterized protein</fullName>
    </submittedName>
</protein>
<gene>
    <name evidence="1" type="ORF">B1812_00625</name>
</gene>
<evidence type="ECO:0000313" key="2">
    <source>
        <dbReference type="Proteomes" id="UP000193978"/>
    </source>
</evidence>
<evidence type="ECO:0000313" key="1">
    <source>
        <dbReference type="EMBL" id="ARN79816.1"/>
    </source>
</evidence>
<keyword evidence="2" id="KW-1185">Reference proteome</keyword>
<dbReference type="Proteomes" id="UP000193978">
    <property type="component" value="Chromosome"/>
</dbReference>
<reference evidence="1 2" key="1">
    <citation type="submission" date="2017-02" db="EMBL/GenBank/DDBJ databases">
        <authorList>
            <person name="Peterson S.W."/>
        </authorList>
    </citation>
    <scope>NUCLEOTIDE SEQUENCE [LARGE SCALE GENOMIC DNA]</scope>
    <source>
        <strain evidence="1 2">S285</strain>
    </source>
</reference>
<dbReference type="STRING" id="655015.B1812_00625"/>
<organism evidence="1 2">
    <name type="scientific">Methylocystis bryophila</name>
    <dbReference type="NCBI Taxonomy" id="655015"/>
    <lineage>
        <taxon>Bacteria</taxon>
        <taxon>Pseudomonadati</taxon>
        <taxon>Pseudomonadota</taxon>
        <taxon>Alphaproteobacteria</taxon>
        <taxon>Hyphomicrobiales</taxon>
        <taxon>Methylocystaceae</taxon>
        <taxon>Methylocystis</taxon>
    </lineage>
</organism>
<dbReference type="AlphaFoldDB" id="A0A1W6MQJ9"/>
<name>A0A1W6MQJ9_9HYPH</name>
<proteinExistence type="predicted"/>